<protein>
    <submittedName>
        <fullName evidence="1">Uncharacterized protein</fullName>
    </submittedName>
</protein>
<proteinExistence type="predicted"/>
<evidence type="ECO:0000313" key="2">
    <source>
        <dbReference type="Proteomes" id="UP000559653"/>
    </source>
</evidence>
<dbReference type="Proteomes" id="UP000559653">
    <property type="component" value="Unassembled WGS sequence"/>
</dbReference>
<organism evidence="1 2">
    <name type="scientific">Candidatus Nitrosomaritimum aestuariumsis</name>
    <dbReference type="NCBI Taxonomy" id="3342354"/>
    <lineage>
        <taxon>Archaea</taxon>
        <taxon>Nitrososphaerota</taxon>
        <taxon>Nitrososphaeria</taxon>
        <taxon>Nitrosopumilales</taxon>
        <taxon>Nitrosopumilaceae</taxon>
        <taxon>Candidatus Nitrosomaritimum</taxon>
    </lineage>
</organism>
<dbReference type="EMBL" id="JACEMZ010000007">
    <property type="protein sequence ID" value="MBA4451983.1"/>
    <property type="molecule type" value="Genomic_DNA"/>
</dbReference>
<accession>A0AC60VX38</accession>
<sequence length="321" mass="35357">MNRVRRTVPIILGMLILTGFTGFQFALSIQTANAESPQRIVGYFSYWESASLESIKYSKVTDIIYFHIWPNPDGTLDTSVVNQNDLAIIRDSAHSSGVNVLIAAGGGGASEGFPIMVANSTARANFVSNIVQYVLDNNLDGIDINWETEINQEKIDGQDILLSDLSNALKPLGKSVTVATSGEIVELKSTASDYVDWVNVMAYDMNWGNAEHSTFEDSILALEMYHNEGISKEKLLLGIPFYGRDSNTNALKYNEIVSICNPSPSDNNCNDYFFNGIDLVQQKTKYVLDNGYGGVMIWNTGQDVHDQDSLLSAINVILGRQ</sequence>
<comment type="caution">
    <text evidence="1">The sequence shown here is derived from an EMBL/GenBank/DDBJ whole genome shotgun (WGS) entry which is preliminary data.</text>
</comment>
<evidence type="ECO:0000313" key="1">
    <source>
        <dbReference type="EMBL" id="MBA4451983.1"/>
    </source>
</evidence>
<name>A0AC60VX38_9ARCH</name>
<reference evidence="1 2" key="1">
    <citation type="journal article" date="2020" name="Appl. Environ. Microbiol.">
        <title>Genomic Characteristics of a Novel Species of Ammonia-Oxidizing Archaea from the Jiulong River Estuary.</title>
        <authorList>
            <person name="Zou D."/>
            <person name="Wan R."/>
            <person name="Han L."/>
            <person name="Xu M.N."/>
            <person name="Liu Y."/>
            <person name="Liu H."/>
            <person name="Kao S.J."/>
            <person name="Li M."/>
        </authorList>
    </citation>
    <scope>NUCLEOTIDE SEQUENCE [LARGE SCALE GENOMIC DNA]</scope>
    <source>
        <strain evidence="1">W1bin1</strain>
    </source>
</reference>
<gene>
    <name evidence="1" type="ORF">H2B03_02265</name>
</gene>